<comment type="cofactor">
    <cofactor evidence="1">
        <name>Mg(2+)</name>
        <dbReference type="ChEBI" id="CHEBI:18420"/>
    </cofactor>
</comment>
<dbReference type="PANTHER" id="PTHR10656:SF69">
    <property type="entry name" value="MAB-21-LIKE HHH_H2TH-LIKE DOMAIN-CONTAINING PROTEIN"/>
    <property type="match status" value="1"/>
</dbReference>
<accession>A0ABN8LIS6</accession>
<name>A0ABN8LIS6_9CNID</name>
<dbReference type="PANTHER" id="PTHR10656">
    <property type="entry name" value="CELL FATE DETERMINING PROTEIN MAB21-RELATED"/>
    <property type="match status" value="1"/>
</dbReference>
<dbReference type="EMBL" id="CALNXI010000023">
    <property type="protein sequence ID" value="CAH3015382.1"/>
    <property type="molecule type" value="Genomic_DNA"/>
</dbReference>
<keyword evidence="7" id="KW-1185">Reference proteome</keyword>
<dbReference type="SMART" id="SM01265">
    <property type="entry name" value="Mab-21"/>
    <property type="match status" value="1"/>
</dbReference>
<dbReference type="Proteomes" id="UP001159427">
    <property type="component" value="Unassembled WGS sequence"/>
</dbReference>
<evidence type="ECO:0000256" key="3">
    <source>
        <dbReference type="ARBA" id="ARBA00022840"/>
    </source>
</evidence>
<sequence>MASCEDSENQYLSHLYECLAAAVDKNRADVLLKSFAFEELLEMATHKVQRHGTQKVRFQLYGSCVEDLHVVAFQPDLPDFDVMIFPTADELMIDEELIEYYPSHPLHVRIRGTGHPVLQSCLVENTEYVPTSALKNLHPAIFGESGYTINNAGDVAAAFVGSLDSSPGASAKNSLNSPAVKMTINLPDIETFEGTFLNEFESVFHKHDKRGEEESIADCACLSSEADEKPMKMNSECFNYRLLREGKLLFDIIPAFRCLTWPMVAQEWRKRQRKWPSPKVIDTVIQEGFHLVVKAPKNGGNPEYDFRISFSHAEYLLSQEINEIQRVCYRCLKAYHREYLSAEPKGLISFHLKNIFLRTIEETGGEIWIESRIAECMWKLFANLLKALRERHLPHYFVPSYNLFGIDYIEDPAILKSLTERVEQIMENPVKFAEELILVERSSPIQEQKQMNSTSNQLQSELMLLSSLKKKNTEQLKKLTVYIGTIKDLFEAANNADCIFENLDPMERTLVEDLRELQEKPRFYTTLKFLLKCCPSVKNSFFCSCSPHTEGNINDINLRQRFLAEVKQHIELLKYFRWLSEAVATVEGPEDFWSQINYNMFNPASANPFDWNLVLPPHLEEDKQKLFLTKMKCYLEALLDVLPKDEDDIPLD</sequence>
<keyword evidence="3" id="KW-0547">Nucleotide-binding</keyword>
<dbReference type="Gene3D" id="1.10.1410.40">
    <property type="match status" value="1"/>
</dbReference>
<proteinExistence type="inferred from homology"/>
<dbReference type="InterPro" id="IPR024810">
    <property type="entry name" value="MAB21L/cGLR"/>
</dbReference>
<evidence type="ECO:0000259" key="5">
    <source>
        <dbReference type="Pfam" id="PF20266"/>
    </source>
</evidence>
<evidence type="ECO:0000256" key="2">
    <source>
        <dbReference type="ARBA" id="ARBA00008307"/>
    </source>
</evidence>
<organism evidence="6 7">
    <name type="scientific">Porites evermanni</name>
    <dbReference type="NCBI Taxonomy" id="104178"/>
    <lineage>
        <taxon>Eukaryota</taxon>
        <taxon>Metazoa</taxon>
        <taxon>Cnidaria</taxon>
        <taxon>Anthozoa</taxon>
        <taxon>Hexacorallia</taxon>
        <taxon>Scleractinia</taxon>
        <taxon>Fungiina</taxon>
        <taxon>Poritidae</taxon>
        <taxon>Porites</taxon>
    </lineage>
</organism>
<gene>
    <name evidence="6" type="ORF">PEVE_00016507</name>
</gene>
<comment type="similarity">
    <text evidence="2">Belongs to the mab-21 family.</text>
</comment>
<dbReference type="InterPro" id="IPR046906">
    <property type="entry name" value="Mab-21_HhH/H2TH-like"/>
</dbReference>
<evidence type="ECO:0000259" key="4">
    <source>
        <dbReference type="Pfam" id="PF03281"/>
    </source>
</evidence>
<dbReference type="InterPro" id="IPR046903">
    <property type="entry name" value="Mab-21-like_nuc_Trfase"/>
</dbReference>
<reference evidence="6 7" key="1">
    <citation type="submission" date="2022-05" db="EMBL/GenBank/DDBJ databases">
        <authorList>
            <consortium name="Genoscope - CEA"/>
            <person name="William W."/>
        </authorList>
    </citation>
    <scope>NUCLEOTIDE SEQUENCE [LARGE SCALE GENOMIC DNA]</scope>
</reference>
<dbReference type="Pfam" id="PF20266">
    <property type="entry name" value="Mab-21_C"/>
    <property type="match status" value="1"/>
</dbReference>
<protein>
    <recommendedName>
        <fullName evidence="8">Mab-21-like nucleotidyltransferase domain-containing protein</fullName>
    </recommendedName>
</protein>
<evidence type="ECO:0000256" key="1">
    <source>
        <dbReference type="ARBA" id="ARBA00001946"/>
    </source>
</evidence>
<evidence type="ECO:0000313" key="7">
    <source>
        <dbReference type="Proteomes" id="UP001159427"/>
    </source>
</evidence>
<feature type="domain" description="Mab-21-like HhH/H2TH-like" evidence="5">
    <location>
        <begin position="326"/>
        <end position="408"/>
    </location>
</feature>
<dbReference type="Pfam" id="PF03281">
    <property type="entry name" value="Mab-21"/>
    <property type="match status" value="1"/>
</dbReference>
<evidence type="ECO:0000313" key="6">
    <source>
        <dbReference type="EMBL" id="CAH3015382.1"/>
    </source>
</evidence>
<evidence type="ECO:0008006" key="8">
    <source>
        <dbReference type="Google" id="ProtNLM"/>
    </source>
</evidence>
<keyword evidence="3" id="KW-0067">ATP-binding</keyword>
<comment type="caution">
    <text evidence="6">The sequence shown here is derived from an EMBL/GenBank/DDBJ whole genome shotgun (WGS) entry which is preliminary data.</text>
</comment>
<feature type="domain" description="Mab-21-like nucleotidyltransferase" evidence="4">
    <location>
        <begin position="248"/>
        <end position="316"/>
    </location>
</feature>